<dbReference type="EMBL" id="BNCP01000031">
    <property type="protein sequence ID" value="GIL84918.1"/>
    <property type="molecule type" value="Genomic_DNA"/>
</dbReference>
<evidence type="ECO:0000313" key="5">
    <source>
        <dbReference type="Proteomes" id="UP000722791"/>
    </source>
</evidence>
<keyword evidence="6" id="KW-1185">Reference proteome</keyword>
<dbReference type="EMBL" id="BNCQ01000018">
    <property type="protein sequence ID" value="GIM05290.1"/>
    <property type="molecule type" value="Genomic_DNA"/>
</dbReference>
<feature type="region of interest" description="Disordered" evidence="2">
    <location>
        <begin position="295"/>
        <end position="453"/>
    </location>
</feature>
<feature type="compositionally biased region" description="Low complexity" evidence="2">
    <location>
        <begin position="422"/>
        <end position="441"/>
    </location>
</feature>
<feature type="compositionally biased region" description="Low complexity" evidence="2">
    <location>
        <begin position="295"/>
        <end position="309"/>
    </location>
</feature>
<evidence type="ECO:0000313" key="3">
    <source>
        <dbReference type="EMBL" id="GIL84918.1"/>
    </source>
</evidence>
<accession>A0A8J4GE63</accession>
<organism evidence="4 5">
    <name type="scientific">Volvox reticuliferus</name>
    <dbReference type="NCBI Taxonomy" id="1737510"/>
    <lineage>
        <taxon>Eukaryota</taxon>
        <taxon>Viridiplantae</taxon>
        <taxon>Chlorophyta</taxon>
        <taxon>core chlorophytes</taxon>
        <taxon>Chlorophyceae</taxon>
        <taxon>CS clade</taxon>
        <taxon>Chlamydomonadales</taxon>
        <taxon>Volvocaceae</taxon>
        <taxon>Volvox</taxon>
    </lineage>
</organism>
<reference evidence="4" key="1">
    <citation type="journal article" date="2021" name="Proc. Natl. Acad. Sci. U.S.A.">
        <title>Three genomes in the algal genus Volvox reveal the fate of a haploid sex-determining region after a transition to homothallism.</title>
        <authorList>
            <person name="Yamamoto K."/>
            <person name="Hamaji T."/>
            <person name="Kawai-Toyooka H."/>
            <person name="Matsuzaki R."/>
            <person name="Takahashi F."/>
            <person name="Nishimura Y."/>
            <person name="Kawachi M."/>
            <person name="Noguchi H."/>
            <person name="Minakuchi Y."/>
            <person name="Umen J.G."/>
            <person name="Toyoda A."/>
            <person name="Nozaki H."/>
        </authorList>
    </citation>
    <scope>NUCLEOTIDE SEQUENCE</scope>
    <source>
        <strain evidence="4">NIES-3785</strain>
        <strain evidence="3">NIES-3786</strain>
    </source>
</reference>
<dbReference type="Pfam" id="PF06881">
    <property type="entry name" value="Elongin_A"/>
    <property type="match status" value="1"/>
</dbReference>
<evidence type="ECO:0000313" key="4">
    <source>
        <dbReference type="EMBL" id="GIM05290.1"/>
    </source>
</evidence>
<dbReference type="GO" id="GO:0070449">
    <property type="term" value="C:elongin complex"/>
    <property type="evidence" value="ECO:0007669"/>
    <property type="project" value="InterPro"/>
</dbReference>
<gene>
    <name evidence="3" type="ORF">Vretifemale_13493</name>
    <name evidence="4" type="ORF">Vretimale_9746</name>
</gene>
<comment type="caution">
    <text evidence="4">The sequence shown here is derived from an EMBL/GenBank/DDBJ whole genome shotgun (WGS) entry which is preliminary data.</text>
</comment>
<name>A0A8J4GE63_9CHLO</name>
<proteinExistence type="predicted"/>
<evidence type="ECO:0000256" key="1">
    <source>
        <dbReference type="SAM" id="Coils"/>
    </source>
</evidence>
<evidence type="ECO:0000313" key="6">
    <source>
        <dbReference type="Proteomes" id="UP000747110"/>
    </source>
</evidence>
<dbReference type="PANTHER" id="PTHR47543:SF2">
    <property type="entry name" value="RNA POLYMERASE II TRANSCRIPTION FACTOR SIII SUBUNIT A"/>
    <property type="match status" value="1"/>
</dbReference>
<dbReference type="PANTHER" id="PTHR47543">
    <property type="entry name" value="OS08G0169600 PROTEIN"/>
    <property type="match status" value="1"/>
</dbReference>
<protein>
    <submittedName>
        <fullName evidence="4">Uncharacterized protein</fullName>
    </submittedName>
</protein>
<dbReference type="Gene3D" id="6.10.250.3180">
    <property type="match status" value="1"/>
</dbReference>
<dbReference type="Proteomes" id="UP000747110">
    <property type="component" value="Unassembled WGS sequence"/>
</dbReference>
<dbReference type="Proteomes" id="UP000722791">
    <property type="component" value="Unassembled WGS sequence"/>
</dbReference>
<dbReference type="InterPro" id="IPR010684">
    <property type="entry name" value="RNA_pol_II_trans_fac_SIII_A"/>
</dbReference>
<dbReference type="AlphaFoldDB" id="A0A8J4GE63"/>
<keyword evidence="1" id="KW-0175">Coiled coil</keyword>
<feature type="compositionally biased region" description="Gly residues" evidence="2">
    <location>
        <begin position="364"/>
        <end position="377"/>
    </location>
</feature>
<evidence type="ECO:0000256" key="2">
    <source>
        <dbReference type="SAM" id="MobiDB-lite"/>
    </source>
</evidence>
<dbReference type="OrthoDB" id="540872at2759"/>
<feature type="coiled-coil region" evidence="1">
    <location>
        <begin position="128"/>
        <end position="155"/>
    </location>
</feature>
<dbReference type="GO" id="GO:0006368">
    <property type="term" value="P:transcription elongation by RNA polymerase II"/>
    <property type="evidence" value="ECO:0007669"/>
    <property type="project" value="InterPro"/>
</dbReference>
<sequence>MESGDATVLRPARPLHVSSLQECCVNTLTKYRQYLGDVGFMDAESLRSVLWHCNPTQLAHIEDETLVGSDRNLEWYTWHLWKRLLEADFGDGGLQAPELESEKPVDYVPPRGISDDPADYRTLYLHRKEELEAKTAAAKERIAAAVQQVQEAKESRKAKMIDKLATSKRARSSSGASRVQTSSVMSAYMHKPRADSRSSVMSKPGAQLKLLSELGLVKKAPPRSTTTVRIIKPSPVPSAAVGHSSSLAGAQLLSKATGGNLGKTSVGNNRGMHIAAQTPQVAARAAAVAAVAAARTTPTSSPSGTSAAGLARSSHLGSSGSKGRPLPLASQGEPKGSTKRLADGPFEPEDPPPSKRSAAKAPGLSGGGGSPDGGGEAGPPRADPRIMFPRQAPPAHTPGQSKFAVPTVRPVTASASPGSPVQQQQPRRAGAGAPGARTGGANKALTIRPADDL</sequence>